<sequence length="187" mass="20219">MPFKPLAAAGLFFSMFALPGGTALAEDFYWSHKDWQLTVEPVASEEDDHSICRAWTGGDGDPILAYEHYTGDAGPPYDYPLLVLTEYAPRHYDTLTQTGDDVRFVLDDGSRFLAAAEAGFTDEGLKEAHANPEPGVALALLQAMRRSDALTVQVNGQPLFQASMAGFSAVYGKMAEVCGFSTEGVLD</sequence>
<protein>
    <recommendedName>
        <fullName evidence="4">Invasion associated locus B (IalB) protein</fullName>
    </recommendedName>
</protein>
<evidence type="ECO:0000256" key="1">
    <source>
        <dbReference type="SAM" id="SignalP"/>
    </source>
</evidence>
<comment type="caution">
    <text evidence="2">The sequence shown here is derived from an EMBL/GenBank/DDBJ whole genome shotgun (WGS) entry which is preliminary data.</text>
</comment>
<feature type="signal peptide" evidence="1">
    <location>
        <begin position="1"/>
        <end position="25"/>
    </location>
</feature>
<accession>A0ABW4K0E5</accession>
<feature type="chain" id="PRO_5047148065" description="Invasion associated locus B (IalB) protein" evidence="1">
    <location>
        <begin position="26"/>
        <end position="187"/>
    </location>
</feature>
<gene>
    <name evidence="2" type="ORF">ACFSC7_18130</name>
</gene>
<evidence type="ECO:0000313" key="3">
    <source>
        <dbReference type="Proteomes" id="UP001597327"/>
    </source>
</evidence>
<name>A0ABW4K0E5_9HYPH</name>
<keyword evidence="1" id="KW-0732">Signal</keyword>
<keyword evidence="3" id="KW-1185">Reference proteome</keyword>
<organism evidence="2 3">
    <name type="scientific">Roseibium aestuarii</name>
    <dbReference type="NCBI Taxonomy" id="2600299"/>
    <lineage>
        <taxon>Bacteria</taxon>
        <taxon>Pseudomonadati</taxon>
        <taxon>Pseudomonadota</taxon>
        <taxon>Alphaproteobacteria</taxon>
        <taxon>Hyphomicrobiales</taxon>
        <taxon>Stappiaceae</taxon>
        <taxon>Roseibium</taxon>
    </lineage>
</organism>
<dbReference type="EMBL" id="JBHUFA010000016">
    <property type="protein sequence ID" value="MFD1697439.1"/>
    <property type="molecule type" value="Genomic_DNA"/>
</dbReference>
<dbReference type="RefSeq" id="WP_149893379.1">
    <property type="nucleotide sequence ID" value="NZ_JBHUFA010000016.1"/>
</dbReference>
<reference evidence="3" key="1">
    <citation type="journal article" date="2019" name="Int. J. Syst. Evol. Microbiol.">
        <title>The Global Catalogue of Microorganisms (GCM) 10K type strain sequencing project: providing services to taxonomists for standard genome sequencing and annotation.</title>
        <authorList>
            <consortium name="The Broad Institute Genomics Platform"/>
            <consortium name="The Broad Institute Genome Sequencing Center for Infectious Disease"/>
            <person name="Wu L."/>
            <person name="Ma J."/>
        </authorList>
    </citation>
    <scope>NUCLEOTIDE SEQUENCE [LARGE SCALE GENOMIC DNA]</scope>
    <source>
        <strain evidence="3">JCM 3369</strain>
    </source>
</reference>
<dbReference type="Proteomes" id="UP001597327">
    <property type="component" value="Unassembled WGS sequence"/>
</dbReference>
<evidence type="ECO:0000313" key="2">
    <source>
        <dbReference type="EMBL" id="MFD1697439.1"/>
    </source>
</evidence>
<evidence type="ECO:0008006" key="4">
    <source>
        <dbReference type="Google" id="ProtNLM"/>
    </source>
</evidence>
<proteinExistence type="predicted"/>